<accession>G0S8H4</accession>
<dbReference type="PANTHER" id="PTHR12653:SF0">
    <property type="entry name" value="NADH DEHYDROGENASE [UBIQUINONE] 1 ALPHA SUBCOMPLEX SUBUNIT 5"/>
    <property type="match status" value="1"/>
</dbReference>
<evidence type="ECO:0000256" key="7">
    <source>
        <dbReference type="ARBA" id="ARBA00023128"/>
    </source>
</evidence>
<evidence type="ECO:0000256" key="6">
    <source>
        <dbReference type="ARBA" id="ARBA00022982"/>
    </source>
</evidence>
<dbReference type="PDB" id="7ZMG">
    <property type="method" value="EM"/>
    <property type="resolution" value="2.44 A"/>
    <property type="chains" value="F=1-261"/>
</dbReference>
<dbReference type="eggNOG" id="KOG3365">
    <property type="taxonomic scope" value="Eukaryota"/>
</dbReference>
<evidence type="ECO:0000313" key="9">
    <source>
        <dbReference type="EMBL" id="EGS21148.1"/>
    </source>
</evidence>
<dbReference type="PDB" id="7ZMB">
    <property type="method" value="EM"/>
    <property type="resolution" value="2.75 A"/>
    <property type="chains" value="F=1-261"/>
</dbReference>
<evidence type="ECO:0000256" key="5">
    <source>
        <dbReference type="ARBA" id="ARBA00022792"/>
    </source>
</evidence>
<comment type="similarity">
    <text evidence="2">Belongs to the complex I NDUFA5 subunit family.</text>
</comment>
<keyword evidence="5" id="KW-0999">Mitochondrion inner membrane</keyword>
<proteinExistence type="evidence at protein level"/>
<reference evidence="9 10" key="1">
    <citation type="journal article" date="2011" name="Cell">
        <title>Insight into structure and assembly of the nuclear pore complex by utilizing the genome of a eukaryotic thermophile.</title>
        <authorList>
            <person name="Amlacher S."/>
            <person name="Sarges P."/>
            <person name="Flemming D."/>
            <person name="van Noort V."/>
            <person name="Kunze R."/>
            <person name="Devos D.P."/>
            <person name="Arumugam M."/>
            <person name="Bork P."/>
            <person name="Hurt E."/>
        </authorList>
    </citation>
    <scope>NUCLEOTIDE SEQUENCE [LARGE SCALE GENOMIC DNA]</scope>
    <source>
        <strain evidence="10">DSM 1495 / CBS 144.50 / IMI 039719</strain>
    </source>
</reference>
<dbReference type="EMDB" id="EMD-14794"/>
<organism evidence="10">
    <name type="scientific">Chaetomium thermophilum (strain DSM 1495 / CBS 144.50 / IMI 039719)</name>
    <name type="common">Thermochaetoides thermophila</name>
    <dbReference type="NCBI Taxonomy" id="759272"/>
    <lineage>
        <taxon>Eukaryota</taxon>
        <taxon>Fungi</taxon>
        <taxon>Dikarya</taxon>
        <taxon>Ascomycota</taxon>
        <taxon>Pezizomycotina</taxon>
        <taxon>Sordariomycetes</taxon>
        <taxon>Sordariomycetidae</taxon>
        <taxon>Sordariales</taxon>
        <taxon>Chaetomiaceae</taxon>
        <taxon>Thermochaetoides</taxon>
    </lineage>
</organism>
<keyword evidence="11 12" id="KW-0002">3D-structure</keyword>
<name>G0S8H4_CHATD</name>
<dbReference type="PANTHER" id="PTHR12653">
    <property type="entry name" value="NADH-UBIQUINONE OXIDOREDUCTASE 13 KD-B SUBUNIT"/>
    <property type="match status" value="1"/>
</dbReference>
<dbReference type="STRING" id="759272.G0S8H4"/>
<dbReference type="GO" id="GO:0005743">
    <property type="term" value="C:mitochondrial inner membrane"/>
    <property type="evidence" value="ECO:0007669"/>
    <property type="project" value="UniProtKB-SubCell"/>
</dbReference>
<dbReference type="PDB" id="7ZM7">
    <property type="method" value="EM"/>
    <property type="resolution" value="2.77 A"/>
    <property type="chains" value="F=1-261"/>
</dbReference>
<dbReference type="HOGENOM" id="CLU_084284_0_0_1"/>
<dbReference type="Proteomes" id="UP000008066">
    <property type="component" value="Unassembled WGS sequence"/>
</dbReference>
<sequence>MRATTRLLAVVRPATQAAASSASKGKFLVPGAPTGLTGLGTHPSPRSALLYLYHSTLEKLKQIPEHSVYRQSVEAVTRHRLALVESVVPEGYDAWVERAKKLLEEHADQFDPTKVGPEGGEEVQGARAVKVERDGRVFVVSRLPKEEDERVLEWDGEVDEGPELEGSRTLEEKIEGGLEKIFTRRDVKDTVGRVEWEPEPQLTAEQVAELENKIGAGLIEEVIQVAEGELKLVDTMVKARVWEPLEEQPRPGQWEYFERKP</sequence>
<dbReference type="RefSeq" id="XP_006693444.1">
    <property type="nucleotide sequence ID" value="XM_006693381.1"/>
</dbReference>
<evidence type="ECO:0000256" key="2">
    <source>
        <dbReference type="ARBA" id="ARBA00010261"/>
    </source>
</evidence>
<reference evidence="11 12" key="2">
    <citation type="journal article" date="2022" name="Sci. Adv.">
        <title>Conformational changes in mitochondrial complex I of the thermophilic eukaryote &lt;i&gt;Chaetomium thermophilum&lt;/i&gt;.</title>
        <authorList>
            <person name="Laube E."/>
            <person name="Meier-Credo J."/>
            <person name="Langer J.D."/>
            <person name="Kuhlbrandt W."/>
        </authorList>
    </citation>
    <scope>STRUCTURE BY ELECTRON MICROSCOPY (2.44 ANGSTROMS)</scope>
</reference>
<keyword evidence="7" id="KW-0496">Mitochondrion</keyword>
<comment type="subcellular location">
    <subcellularLocation>
        <location evidence="1">Mitochondrion inner membrane</location>
        <topology evidence="1">Peripheral membrane protein</topology>
        <orientation evidence="1">Matrix side</orientation>
    </subcellularLocation>
</comment>
<keyword evidence="9" id="KW-0830">Ubiquinone</keyword>
<dbReference type="EMDB" id="EMD-14791"/>
<keyword evidence="3" id="KW-0813">Transport</keyword>
<dbReference type="OrthoDB" id="286811at2759"/>
<protein>
    <submittedName>
        <fullName evidence="9">NADH-ubiquinone oxidoreductase-like protein</fullName>
    </submittedName>
</protein>
<keyword evidence="10" id="KW-1185">Reference proteome</keyword>
<evidence type="ECO:0000256" key="3">
    <source>
        <dbReference type="ARBA" id="ARBA00022448"/>
    </source>
</evidence>
<dbReference type="AlphaFoldDB" id="G0S8H4"/>
<dbReference type="OMA" id="WTYFERG"/>
<keyword evidence="4" id="KW-0679">Respiratory chain</keyword>
<keyword evidence="8" id="KW-0472">Membrane</keyword>
<gene>
    <name evidence="9" type="ORF">CTHT_0029890</name>
</gene>
<dbReference type="InterPro" id="IPR006806">
    <property type="entry name" value="NDUFA5"/>
</dbReference>
<evidence type="ECO:0007829" key="12">
    <source>
        <dbReference type="PDB" id="7ZMB"/>
    </source>
</evidence>
<dbReference type="Pfam" id="PF04716">
    <property type="entry name" value="ETC_C1_NDUFA5"/>
    <property type="match status" value="1"/>
</dbReference>
<keyword evidence="6" id="KW-0249">Electron transport</keyword>
<evidence type="ECO:0000256" key="8">
    <source>
        <dbReference type="ARBA" id="ARBA00023136"/>
    </source>
</evidence>
<dbReference type="GO" id="GO:0022904">
    <property type="term" value="P:respiratory electron transport chain"/>
    <property type="evidence" value="ECO:0007669"/>
    <property type="project" value="InterPro"/>
</dbReference>
<dbReference type="GeneID" id="18257027"/>
<evidence type="ECO:0000256" key="1">
    <source>
        <dbReference type="ARBA" id="ARBA00004443"/>
    </source>
</evidence>
<evidence type="ECO:0000313" key="10">
    <source>
        <dbReference type="Proteomes" id="UP000008066"/>
    </source>
</evidence>
<dbReference type="EMDB" id="EMD-14797"/>
<dbReference type="EMBL" id="GL988041">
    <property type="protein sequence ID" value="EGS21148.1"/>
    <property type="molecule type" value="Genomic_DNA"/>
</dbReference>
<evidence type="ECO:0000256" key="4">
    <source>
        <dbReference type="ARBA" id="ARBA00022660"/>
    </source>
</evidence>
<dbReference type="KEGG" id="cthr:CTHT_0029890"/>
<evidence type="ECO:0007829" key="11">
    <source>
        <dbReference type="PDB" id="7ZM7"/>
    </source>
</evidence>
<dbReference type="SMR" id="G0S8H4"/>